<evidence type="ECO:0000256" key="7">
    <source>
        <dbReference type="SAM" id="Phobius"/>
    </source>
</evidence>
<evidence type="ECO:0000259" key="8">
    <source>
        <dbReference type="Pfam" id="PF01569"/>
    </source>
</evidence>
<dbReference type="PANTHER" id="PTHR10165">
    <property type="entry name" value="LIPID PHOSPHATE PHOSPHATASE"/>
    <property type="match status" value="1"/>
</dbReference>
<evidence type="ECO:0000313" key="10">
    <source>
        <dbReference type="Proteomes" id="UP000799441"/>
    </source>
</evidence>
<organism evidence="9 10">
    <name type="scientific">Polychaeton citri CBS 116435</name>
    <dbReference type="NCBI Taxonomy" id="1314669"/>
    <lineage>
        <taxon>Eukaryota</taxon>
        <taxon>Fungi</taxon>
        <taxon>Dikarya</taxon>
        <taxon>Ascomycota</taxon>
        <taxon>Pezizomycotina</taxon>
        <taxon>Dothideomycetes</taxon>
        <taxon>Dothideomycetidae</taxon>
        <taxon>Capnodiales</taxon>
        <taxon>Capnodiaceae</taxon>
        <taxon>Polychaeton</taxon>
    </lineage>
</organism>
<comment type="subcellular location">
    <subcellularLocation>
        <location evidence="1">Membrane</location>
        <topology evidence="1">Multi-pass membrane protein</topology>
    </subcellularLocation>
</comment>
<evidence type="ECO:0000256" key="1">
    <source>
        <dbReference type="ARBA" id="ARBA00004141"/>
    </source>
</evidence>
<evidence type="ECO:0000256" key="6">
    <source>
        <dbReference type="SAM" id="MobiDB-lite"/>
    </source>
</evidence>
<name>A0A9P4QD35_9PEZI</name>
<feature type="domain" description="Phosphatidic acid phosphatase type 2/haloperoxidase" evidence="8">
    <location>
        <begin position="111"/>
        <end position="212"/>
    </location>
</feature>
<keyword evidence="10" id="KW-1185">Reference proteome</keyword>
<feature type="transmembrane region" description="Helical" evidence="7">
    <location>
        <begin position="326"/>
        <end position="348"/>
    </location>
</feature>
<dbReference type="Proteomes" id="UP000799441">
    <property type="component" value="Unassembled WGS sequence"/>
</dbReference>
<feature type="region of interest" description="Disordered" evidence="6">
    <location>
        <begin position="244"/>
        <end position="267"/>
    </location>
</feature>
<feature type="compositionally biased region" description="Polar residues" evidence="6">
    <location>
        <begin position="247"/>
        <end position="257"/>
    </location>
</feature>
<keyword evidence="4 7" id="KW-1133">Transmembrane helix</keyword>
<dbReference type="Gene3D" id="1.20.144.10">
    <property type="entry name" value="Phosphatidic acid phosphatase type 2/haloperoxidase"/>
    <property type="match status" value="1"/>
</dbReference>
<evidence type="ECO:0000256" key="4">
    <source>
        <dbReference type="ARBA" id="ARBA00022989"/>
    </source>
</evidence>
<feature type="transmembrane region" description="Helical" evidence="7">
    <location>
        <begin position="12"/>
        <end position="36"/>
    </location>
</feature>
<dbReference type="GO" id="GO:0016020">
    <property type="term" value="C:membrane"/>
    <property type="evidence" value="ECO:0007669"/>
    <property type="project" value="UniProtKB-SubCell"/>
</dbReference>
<protein>
    <submittedName>
        <fullName evidence="9">Acid phosphatase/Vanadium-dependent haloperoxidase</fullName>
    </submittedName>
</protein>
<feature type="transmembrane region" description="Helical" evidence="7">
    <location>
        <begin position="59"/>
        <end position="84"/>
    </location>
</feature>
<dbReference type="InterPro" id="IPR043216">
    <property type="entry name" value="PAP-like"/>
</dbReference>
<gene>
    <name evidence="9" type="ORF">K431DRAFT_293310</name>
</gene>
<dbReference type="InterPro" id="IPR000326">
    <property type="entry name" value="PAP2/HPO"/>
</dbReference>
<dbReference type="OrthoDB" id="8907274at2759"/>
<dbReference type="AlphaFoldDB" id="A0A9P4QD35"/>
<feature type="transmembrane region" description="Helical" evidence="7">
    <location>
        <begin position="194"/>
        <end position="217"/>
    </location>
</feature>
<evidence type="ECO:0000256" key="3">
    <source>
        <dbReference type="ARBA" id="ARBA00022692"/>
    </source>
</evidence>
<proteinExistence type="inferred from homology"/>
<sequence length="406" mass="44610">MAYSIDIPSKRLVASYVFDWIMIIAIAAIGGGLNFVSPPHRPFSLTDLSISYPLVDESISAGALGLFALLAPAIIIVIIVAVLVPGPQYCRTHTRSEVIRRKLWEWEKGWAGLGLSLATAFFFTQALKNIFGRPRPDLIARCDPDLSNIEAHIVASYVPNFSPSWSLVRSSICRGDKTVLDDGFRSFPSGHSSFSWASMLYLSLFLASKFAIAVPFLPDRPSAHDSQLNRSDVHELLPLHHHHESTEYTSASTNKASGSADERNSNLQADVTEGASARLDRSPGRSFVAHTPLYNQAAAPPVHLIIIVAIPVCVAFYVVSTRFVEFYHHGFDIISGSFIGIVAAYTSFRWYHAPIRRGAGWAWGPRSRDRAWGIGVGTENYVGDEGWDSARGKRSQVIRGRGRGDA</sequence>
<feature type="transmembrane region" description="Helical" evidence="7">
    <location>
        <begin position="302"/>
        <end position="320"/>
    </location>
</feature>
<accession>A0A9P4QD35</accession>
<reference evidence="9" key="1">
    <citation type="journal article" date="2020" name="Stud. Mycol.">
        <title>101 Dothideomycetes genomes: a test case for predicting lifestyles and emergence of pathogens.</title>
        <authorList>
            <person name="Haridas S."/>
            <person name="Albert R."/>
            <person name="Binder M."/>
            <person name="Bloem J."/>
            <person name="Labutti K."/>
            <person name="Salamov A."/>
            <person name="Andreopoulos B."/>
            <person name="Baker S."/>
            <person name="Barry K."/>
            <person name="Bills G."/>
            <person name="Bluhm B."/>
            <person name="Cannon C."/>
            <person name="Castanera R."/>
            <person name="Culley D."/>
            <person name="Daum C."/>
            <person name="Ezra D."/>
            <person name="Gonzalez J."/>
            <person name="Henrissat B."/>
            <person name="Kuo A."/>
            <person name="Liang C."/>
            <person name="Lipzen A."/>
            <person name="Lutzoni F."/>
            <person name="Magnuson J."/>
            <person name="Mondo S."/>
            <person name="Nolan M."/>
            <person name="Ohm R."/>
            <person name="Pangilinan J."/>
            <person name="Park H.-J."/>
            <person name="Ramirez L."/>
            <person name="Alfaro M."/>
            <person name="Sun H."/>
            <person name="Tritt A."/>
            <person name="Yoshinaga Y."/>
            <person name="Zwiers L.-H."/>
            <person name="Turgeon B."/>
            <person name="Goodwin S."/>
            <person name="Spatafora J."/>
            <person name="Crous P."/>
            <person name="Grigoriev I."/>
        </authorList>
    </citation>
    <scope>NUCLEOTIDE SEQUENCE</scope>
    <source>
        <strain evidence="9">CBS 116435</strain>
    </source>
</reference>
<keyword evidence="3 7" id="KW-0812">Transmembrane</keyword>
<comment type="caution">
    <text evidence="9">The sequence shown here is derived from an EMBL/GenBank/DDBJ whole genome shotgun (WGS) entry which is preliminary data.</text>
</comment>
<comment type="similarity">
    <text evidence="2">Belongs to the PA-phosphatase related phosphoesterase family.</text>
</comment>
<evidence type="ECO:0000256" key="5">
    <source>
        <dbReference type="ARBA" id="ARBA00023136"/>
    </source>
</evidence>
<dbReference type="GO" id="GO:0006644">
    <property type="term" value="P:phospholipid metabolic process"/>
    <property type="evidence" value="ECO:0007669"/>
    <property type="project" value="InterPro"/>
</dbReference>
<dbReference type="SUPFAM" id="SSF48317">
    <property type="entry name" value="Acid phosphatase/Vanadium-dependent haloperoxidase"/>
    <property type="match status" value="1"/>
</dbReference>
<keyword evidence="5 7" id="KW-0472">Membrane</keyword>
<dbReference type="EMBL" id="MU003781">
    <property type="protein sequence ID" value="KAF2722681.1"/>
    <property type="molecule type" value="Genomic_DNA"/>
</dbReference>
<dbReference type="PANTHER" id="PTHR10165:SF154">
    <property type="entry name" value="PAP2 DOMAIN PROTEIN (AFU_ORTHOLOGUE AFUA_1G09730)"/>
    <property type="match status" value="1"/>
</dbReference>
<dbReference type="Pfam" id="PF01569">
    <property type="entry name" value="PAP2"/>
    <property type="match status" value="1"/>
</dbReference>
<evidence type="ECO:0000313" key="9">
    <source>
        <dbReference type="EMBL" id="KAF2722681.1"/>
    </source>
</evidence>
<evidence type="ECO:0000256" key="2">
    <source>
        <dbReference type="ARBA" id="ARBA00008816"/>
    </source>
</evidence>
<dbReference type="GO" id="GO:0046839">
    <property type="term" value="P:phospholipid dephosphorylation"/>
    <property type="evidence" value="ECO:0007669"/>
    <property type="project" value="TreeGrafter"/>
</dbReference>
<dbReference type="InterPro" id="IPR036938">
    <property type="entry name" value="PAP2/HPO_sf"/>
</dbReference>
<dbReference type="GO" id="GO:0008195">
    <property type="term" value="F:phosphatidate phosphatase activity"/>
    <property type="evidence" value="ECO:0007669"/>
    <property type="project" value="TreeGrafter"/>
</dbReference>